<accession>A0A8F9TWT2</accession>
<keyword evidence="2" id="KW-1185">Reference proteome</keyword>
<name>A0A8F9TWT2_9BACT</name>
<dbReference type="EMBL" id="CP080507">
    <property type="protein sequence ID" value="QYM80581.1"/>
    <property type="molecule type" value="Genomic_DNA"/>
</dbReference>
<proteinExistence type="predicted"/>
<dbReference type="PANTHER" id="PTHR40128:SF1">
    <property type="entry name" value="PHYTANOYL-COA HYDROXYLASE"/>
    <property type="match status" value="1"/>
</dbReference>
<dbReference type="RefSeq" id="WP_220165988.1">
    <property type="nucleotide sequence ID" value="NZ_CP080507.1"/>
</dbReference>
<dbReference type="KEGG" id="ole:K0B96_08255"/>
<dbReference type="SUPFAM" id="SSF51197">
    <property type="entry name" value="Clavaminate synthase-like"/>
    <property type="match status" value="1"/>
</dbReference>
<reference evidence="1" key="1">
    <citation type="submission" date="2021-08" db="EMBL/GenBank/DDBJ databases">
        <title>Genome of a novel bacterium of the phylum Verrucomicrobia, Oleiharenicola sp. KSB-15.</title>
        <authorList>
            <person name="Chung J.-H."/>
            <person name="Ahn J.-H."/>
            <person name="Yoon Y."/>
            <person name="Kim D.-Y."/>
            <person name="An S.-H."/>
            <person name="Park I."/>
            <person name="Yeon J."/>
        </authorList>
    </citation>
    <scope>NUCLEOTIDE SEQUENCE</scope>
    <source>
        <strain evidence="1">KSB-15</strain>
    </source>
</reference>
<dbReference type="PANTHER" id="PTHR40128">
    <property type="entry name" value="EXPRESSED PROTEIN"/>
    <property type="match status" value="1"/>
</dbReference>
<keyword evidence="1" id="KW-0560">Oxidoreductase</keyword>
<dbReference type="InterPro" id="IPR008775">
    <property type="entry name" value="Phytyl_CoA_dOase-like"/>
</dbReference>
<evidence type="ECO:0000313" key="1">
    <source>
        <dbReference type="EMBL" id="QYM80581.1"/>
    </source>
</evidence>
<protein>
    <submittedName>
        <fullName evidence="1">Phytanoyl-CoA dioxygenase family protein</fullName>
    </submittedName>
</protein>
<gene>
    <name evidence="1" type="ORF">K0B96_08255</name>
</gene>
<dbReference type="AlphaFoldDB" id="A0A8F9TWT2"/>
<keyword evidence="1" id="KW-0223">Dioxygenase</keyword>
<dbReference type="Gene3D" id="2.60.120.620">
    <property type="entry name" value="q2cbj1_9rhob like domain"/>
    <property type="match status" value="1"/>
</dbReference>
<dbReference type="Pfam" id="PF05721">
    <property type="entry name" value="PhyH"/>
    <property type="match status" value="1"/>
</dbReference>
<organism evidence="1 2">
    <name type="scientific">Horticoccus luteus</name>
    <dbReference type="NCBI Taxonomy" id="2862869"/>
    <lineage>
        <taxon>Bacteria</taxon>
        <taxon>Pseudomonadati</taxon>
        <taxon>Verrucomicrobiota</taxon>
        <taxon>Opitutia</taxon>
        <taxon>Opitutales</taxon>
        <taxon>Opitutaceae</taxon>
        <taxon>Horticoccus</taxon>
    </lineage>
</organism>
<evidence type="ECO:0000313" key="2">
    <source>
        <dbReference type="Proteomes" id="UP000825051"/>
    </source>
</evidence>
<dbReference type="Proteomes" id="UP000825051">
    <property type="component" value="Chromosome"/>
</dbReference>
<sequence>MNVTFPLLSCGHEIDSSPEAFGEIRSSADCLERPDELRQRLAVDGYLYVPGFFSRDLILAARASVTARLAAEGSLDPAFPVMDAIGHPDKTSGYRGDLAVGNPEVARVVYGPELVAFYTALFGEPVRHFDYTWFRAMSRGQGSTPHCDLVYMGRGTHQLLTCWIPYGDVPLEVGGVMLLEDSHKKSERLRHYLEIDVDSYCENRPREVERVKNQGGWSHPGFLTKNPVSLREKLGGRWLTAPEWRIGDFITFGMSLVHGSLDNQTARVRLSSDTRYQRASEPIDERWIGANPIANTRAGKRGRVC</sequence>
<dbReference type="GO" id="GO:0016706">
    <property type="term" value="F:2-oxoglutarate-dependent dioxygenase activity"/>
    <property type="evidence" value="ECO:0007669"/>
    <property type="project" value="UniProtKB-ARBA"/>
</dbReference>